<dbReference type="InterPro" id="IPR036420">
    <property type="entry name" value="BRCT_dom_sf"/>
</dbReference>
<dbReference type="GO" id="GO:0070987">
    <property type="term" value="P:error-free translesion synthesis"/>
    <property type="evidence" value="ECO:0007669"/>
    <property type="project" value="TreeGrafter"/>
</dbReference>
<evidence type="ECO:0000256" key="1">
    <source>
        <dbReference type="SAM" id="MobiDB-lite"/>
    </source>
</evidence>
<feature type="region of interest" description="Disordered" evidence="1">
    <location>
        <begin position="203"/>
        <end position="248"/>
    </location>
</feature>
<dbReference type="SUPFAM" id="SSF52113">
    <property type="entry name" value="BRCT domain"/>
    <property type="match status" value="1"/>
</dbReference>
<feature type="compositionally biased region" description="Polar residues" evidence="1">
    <location>
        <begin position="212"/>
        <end position="222"/>
    </location>
</feature>
<dbReference type="InterPro" id="IPR001357">
    <property type="entry name" value="BRCT_dom"/>
</dbReference>
<feature type="domain" description="BRCT" evidence="2">
    <location>
        <begin position="33"/>
        <end position="129"/>
    </location>
</feature>
<organism evidence="3">
    <name type="scientific">Arcella intermedia</name>
    <dbReference type="NCBI Taxonomy" id="1963864"/>
    <lineage>
        <taxon>Eukaryota</taxon>
        <taxon>Amoebozoa</taxon>
        <taxon>Tubulinea</taxon>
        <taxon>Elardia</taxon>
        <taxon>Arcellinida</taxon>
        <taxon>Sphaerothecina</taxon>
        <taxon>Arcellidae</taxon>
        <taxon>Arcella</taxon>
    </lineage>
</organism>
<sequence length="248" mass="28403">MQKRTNHQQLNIGRDFLKGQKEKLDQQHKQIPIASAVLKNVVVYFAGFTDELSSLHLKKLVLSHSGKVSYFYIPSKVTHVVSTTMSFSKSSLFLDRLENSERCVYVVRPEWIIDSCKAGKCLPEYSYLLFKSKNKDIKEFFSGIHREGAVKESSKEERTAEEGGEKKYLSIVDTLSSVVTPEKETPPKEPVDKVKVYLKQYSEGSLKRKHNQLPNSKQTQTDPNKDYPKAQKSQKLSTNSLKKRNPPY</sequence>
<dbReference type="Gene3D" id="3.40.50.10190">
    <property type="entry name" value="BRCT domain"/>
    <property type="match status" value="1"/>
</dbReference>
<name>A0A6B2LF38_9EUKA</name>
<evidence type="ECO:0000313" key="3">
    <source>
        <dbReference type="EMBL" id="NDV35338.1"/>
    </source>
</evidence>
<dbReference type="EMBL" id="GIBP01006369">
    <property type="protein sequence ID" value="NDV35338.1"/>
    <property type="molecule type" value="Transcribed_RNA"/>
</dbReference>
<dbReference type="PROSITE" id="PS50172">
    <property type="entry name" value="BRCT"/>
    <property type="match status" value="1"/>
</dbReference>
<evidence type="ECO:0000259" key="2">
    <source>
        <dbReference type="PROSITE" id="PS50172"/>
    </source>
</evidence>
<protein>
    <recommendedName>
        <fullName evidence="2">BRCT domain-containing protein</fullName>
    </recommendedName>
</protein>
<feature type="compositionally biased region" description="Polar residues" evidence="1">
    <location>
        <begin position="231"/>
        <end position="240"/>
    </location>
</feature>
<dbReference type="PANTHER" id="PTHR45990">
    <property type="entry name" value="DNA REPAIR PROTEIN REV1"/>
    <property type="match status" value="1"/>
</dbReference>
<dbReference type="GO" id="GO:0003887">
    <property type="term" value="F:DNA-directed DNA polymerase activity"/>
    <property type="evidence" value="ECO:0007669"/>
    <property type="project" value="TreeGrafter"/>
</dbReference>
<reference evidence="3" key="1">
    <citation type="journal article" date="2020" name="J. Eukaryot. Microbiol.">
        <title>De novo Sequencing, Assembly and Annotation of the Transcriptome for the Free-Living Testate Amoeba Arcella intermedia.</title>
        <authorList>
            <person name="Ribeiro G.M."/>
            <person name="Porfirio-Sousa A.L."/>
            <person name="Maurer-Alcala X.X."/>
            <person name="Katz L.A."/>
            <person name="Lahr D.J.G."/>
        </authorList>
    </citation>
    <scope>NUCLEOTIDE SEQUENCE</scope>
</reference>
<dbReference type="AlphaFoldDB" id="A0A6B2LF38"/>
<dbReference type="PANTHER" id="PTHR45990:SF1">
    <property type="entry name" value="DNA REPAIR PROTEIN REV1"/>
    <property type="match status" value="1"/>
</dbReference>
<dbReference type="GO" id="GO:0042276">
    <property type="term" value="P:error-prone translesion synthesis"/>
    <property type="evidence" value="ECO:0007669"/>
    <property type="project" value="TreeGrafter"/>
</dbReference>
<dbReference type="SMART" id="SM00292">
    <property type="entry name" value="BRCT"/>
    <property type="match status" value="1"/>
</dbReference>
<dbReference type="GO" id="GO:0005634">
    <property type="term" value="C:nucleus"/>
    <property type="evidence" value="ECO:0007669"/>
    <property type="project" value="TreeGrafter"/>
</dbReference>
<accession>A0A6B2LF38</accession>
<dbReference type="GO" id="GO:0017125">
    <property type="term" value="F:deoxycytidyl transferase activity"/>
    <property type="evidence" value="ECO:0007669"/>
    <property type="project" value="TreeGrafter"/>
</dbReference>
<proteinExistence type="predicted"/>